<keyword evidence="2" id="KW-1185">Reference proteome</keyword>
<reference evidence="1" key="1">
    <citation type="submission" date="2021-06" db="EMBL/GenBank/DDBJ databases">
        <authorList>
            <person name="Kallberg Y."/>
            <person name="Tangrot J."/>
            <person name="Rosling A."/>
        </authorList>
    </citation>
    <scope>NUCLEOTIDE SEQUENCE</scope>
    <source>
        <strain evidence="1">MA453B</strain>
    </source>
</reference>
<name>A0A9N9GMW0_9GLOM</name>
<accession>A0A9N9GMW0</accession>
<evidence type="ECO:0000313" key="2">
    <source>
        <dbReference type="Proteomes" id="UP000789405"/>
    </source>
</evidence>
<organism evidence="1 2">
    <name type="scientific">Dentiscutata erythropus</name>
    <dbReference type="NCBI Taxonomy" id="1348616"/>
    <lineage>
        <taxon>Eukaryota</taxon>
        <taxon>Fungi</taxon>
        <taxon>Fungi incertae sedis</taxon>
        <taxon>Mucoromycota</taxon>
        <taxon>Glomeromycotina</taxon>
        <taxon>Glomeromycetes</taxon>
        <taxon>Diversisporales</taxon>
        <taxon>Gigasporaceae</taxon>
        <taxon>Dentiscutata</taxon>
    </lineage>
</organism>
<gene>
    <name evidence="1" type="ORF">DERYTH_LOCUS8599</name>
</gene>
<dbReference type="Proteomes" id="UP000789405">
    <property type="component" value="Unassembled WGS sequence"/>
</dbReference>
<proteinExistence type="predicted"/>
<sequence>MSLTKLTYSLSESSNLSIISELSDLSTAPLVKLKFETSSLCNNFIDLTAISNESSLDLEIPEIDIDSSIKTSVDESNTTIKAYNFFTKKLYMNEIRYSPIPIEYLPTSLE</sequence>
<evidence type="ECO:0000313" key="1">
    <source>
        <dbReference type="EMBL" id="CAG8620224.1"/>
    </source>
</evidence>
<dbReference type="AlphaFoldDB" id="A0A9N9GMW0"/>
<feature type="non-terminal residue" evidence="1">
    <location>
        <position position="110"/>
    </location>
</feature>
<dbReference type="EMBL" id="CAJVPY010004468">
    <property type="protein sequence ID" value="CAG8620224.1"/>
    <property type="molecule type" value="Genomic_DNA"/>
</dbReference>
<comment type="caution">
    <text evidence="1">The sequence shown here is derived from an EMBL/GenBank/DDBJ whole genome shotgun (WGS) entry which is preliminary data.</text>
</comment>
<dbReference type="OrthoDB" id="2431824at2759"/>
<protein>
    <submittedName>
        <fullName evidence="1">15029_t:CDS:1</fullName>
    </submittedName>
</protein>